<dbReference type="GO" id="GO:0042147">
    <property type="term" value="P:retrograde transport, endosome to Golgi"/>
    <property type="evidence" value="ECO:0007669"/>
    <property type="project" value="TreeGrafter"/>
</dbReference>
<evidence type="ECO:0000313" key="5">
    <source>
        <dbReference type="Proteomes" id="UP000639772"/>
    </source>
</evidence>
<dbReference type="AlphaFoldDB" id="A0A835RZS5"/>
<dbReference type="InterPro" id="IPR007258">
    <property type="entry name" value="Vps52"/>
</dbReference>
<evidence type="ECO:0000313" key="4">
    <source>
        <dbReference type="EMBL" id="KAG0494997.1"/>
    </source>
</evidence>
<dbReference type="EMBL" id="JADCNM010000002">
    <property type="protein sequence ID" value="KAG0494997.1"/>
    <property type="molecule type" value="Genomic_DNA"/>
</dbReference>
<evidence type="ECO:0008006" key="6">
    <source>
        <dbReference type="Google" id="ProtNLM"/>
    </source>
</evidence>
<evidence type="ECO:0000256" key="1">
    <source>
        <dbReference type="SAM" id="SignalP"/>
    </source>
</evidence>
<keyword evidence="1" id="KW-0732">Signal</keyword>
<dbReference type="PANTHER" id="PTHR14190:SF7">
    <property type="entry name" value="VACUOLAR PROTEIN SORTING-ASSOCIATED PROTEIN 52 HOMOLOG"/>
    <property type="match status" value="1"/>
</dbReference>
<reference evidence="4 5" key="1">
    <citation type="journal article" date="2020" name="Nat. Food">
        <title>A phased Vanilla planifolia genome enables genetic improvement of flavour and production.</title>
        <authorList>
            <person name="Hasing T."/>
            <person name="Tang H."/>
            <person name="Brym M."/>
            <person name="Khazi F."/>
            <person name="Huang T."/>
            <person name="Chambers A.H."/>
        </authorList>
    </citation>
    <scope>NUCLEOTIDE SEQUENCE [LARGE SCALE GENOMIC DNA]</scope>
    <source>
        <tissue evidence="4">Leaf</tissue>
    </source>
</reference>
<sequence length="633" mass="71803">MADHWLSPLLVPGFLVGDVSASAGDADPSYCDDVSLEGLQEELEECKDDEIYQKCSIGPCSSRKLQNILSKGTKLREHKKVLKNNVRQVELDSIQDYIKESDNLVLLHDQIRDCDSILSQMETLLSGFQAEIGSISSEIKSLQEKSMDMGLKLKNRKAAESKLSKFVEDIIVPPRMVDIIVDGEVNDEFLRTLETLSKKLKFVEEDTMIKASKALKDVQPELERLRQKAVSKVLSAHFRVYIQAMEKLHLDIASSTDLIGVETRSTGIFSRPREVMKNRSAVFALGDRINILKEIDQPALIPHIAEANSQKYPYEVLFRSLHKLLIDTTTSEYLFCDDFFGEDSIFYEIFAGPFAVIEEHLNTVLPNCYDAIGVMLMIRIIHQNQLIMFRRVEFLALTHTWISLRNANVRTLWSDDVHPHYVMRRYAEFTASLVHINAENGDGQLDLNLERLRMAMEDLLVKLAKMFAKPKLQIGFLINNYDMTSSILKEACAEGGKMQAHFEELLKSNIAIYVEELLLEHFGDLIKFVKARPSEETSSSVGKSSVSDVEPLVKDFASRWKTAIELMHKDIITSFSNFLCGMEILKAALTQLLLYYTRLSESVKKAAGGSVLNKDLVSISSILYEIKKYSRTF</sequence>
<gene>
    <name evidence="4" type="ORF">HPP92_005991</name>
</gene>
<dbReference type="Proteomes" id="UP000639772">
    <property type="component" value="Unassembled WGS sequence"/>
</dbReference>
<dbReference type="Pfam" id="PF20655">
    <property type="entry name" value="Vps52_C"/>
    <property type="match status" value="2"/>
</dbReference>
<feature type="domain" description="Vps52 C-terminal" evidence="3">
    <location>
        <begin position="230"/>
        <end position="391"/>
    </location>
</feature>
<organism evidence="4 5">
    <name type="scientific">Vanilla planifolia</name>
    <name type="common">Vanilla</name>
    <dbReference type="NCBI Taxonomy" id="51239"/>
    <lineage>
        <taxon>Eukaryota</taxon>
        <taxon>Viridiplantae</taxon>
        <taxon>Streptophyta</taxon>
        <taxon>Embryophyta</taxon>
        <taxon>Tracheophyta</taxon>
        <taxon>Spermatophyta</taxon>
        <taxon>Magnoliopsida</taxon>
        <taxon>Liliopsida</taxon>
        <taxon>Asparagales</taxon>
        <taxon>Orchidaceae</taxon>
        <taxon>Vanilloideae</taxon>
        <taxon>Vanilleae</taxon>
        <taxon>Vanilla</taxon>
    </lineage>
</organism>
<protein>
    <recommendedName>
        <fullName evidence="6">Vacuolar protein sorting-associated protein 52 A</fullName>
    </recommendedName>
</protein>
<proteinExistence type="predicted"/>
<feature type="chain" id="PRO_5032986306" description="Vacuolar protein sorting-associated protein 52 A" evidence="1">
    <location>
        <begin position="22"/>
        <end position="633"/>
    </location>
</feature>
<dbReference type="GO" id="GO:0032456">
    <property type="term" value="P:endocytic recycling"/>
    <property type="evidence" value="ECO:0007669"/>
    <property type="project" value="TreeGrafter"/>
</dbReference>
<comment type="caution">
    <text evidence="4">The sequence shown here is derived from an EMBL/GenBank/DDBJ whole genome shotgun (WGS) entry which is preliminary data.</text>
</comment>
<dbReference type="GO" id="GO:0019905">
    <property type="term" value="F:syntaxin binding"/>
    <property type="evidence" value="ECO:0007669"/>
    <property type="project" value="TreeGrafter"/>
</dbReference>
<accession>A0A835RZS5</accession>
<dbReference type="InterPro" id="IPR019160">
    <property type="entry name" value="Sec3_CC"/>
</dbReference>
<evidence type="ECO:0000259" key="2">
    <source>
        <dbReference type="Pfam" id="PF09763"/>
    </source>
</evidence>
<dbReference type="Pfam" id="PF09763">
    <property type="entry name" value="Sec3_CC"/>
    <property type="match status" value="1"/>
</dbReference>
<dbReference type="PANTHER" id="PTHR14190">
    <property type="entry name" value="SUPPRESSOR OF ACTIN MUTATIONS 2/VACUOLAR PROTEIN SORTING 52"/>
    <property type="match status" value="1"/>
</dbReference>
<dbReference type="OrthoDB" id="19482at2759"/>
<evidence type="ECO:0000259" key="3">
    <source>
        <dbReference type="Pfam" id="PF20655"/>
    </source>
</evidence>
<feature type="domain" description="Exocyst complex component Sec3 coiled-coil" evidence="2">
    <location>
        <begin position="79"/>
        <end position="195"/>
    </location>
</feature>
<feature type="signal peptide" evidence="1">
    <location>
        <begin position="1"/>
        <end position="21"/>
    </location>
</feature>
<dbReference type="GO" id="GO:0006887">
    <property type="term" value="P:exocytosis"/>
    <property type="evidence" value="ECO:0007669"/>
    <property type="project" value="InterPro"/>
</dbReference>
<dbReference type="GO" id="GO:0000938">
    <property type="term" value="C:GARP complex"/>
    <property type="evidence" value="ECO:0007669"/>
    <property type="project" value="TreeGrafter"/>
</dbReference>
<dbReference type="GO" id="GO:0005829">
    <property type="term" value="C:cytosol"/>
    <property type="evidence" value="ECO:0007669"/>
    <property type="project" value="GOC"/>
</dbReference>
<name>A0A835RZS5_VANPL</name>
<dbReference type="InterPro" id="IPR048361">
    <property type="entry name" value="Vps52_C"/>
</dbReference>
<dbReference type="GO" id="GO:0006896">
    <property type="term" value="P:Golgi to vacuole transport"/>
    <property type="evidence" value="ECO:0007669"/>
    <property type="project" value="TreeGrafter"/>
</dbReference>
<dbReference type="GO" id="GO:0000145">
    <property type="term" value="C:exocyst"/>
    <property type="evidence" value="ECO:0007669"/>
    <property type="project" value="InterPro"/>
</dbReference>
<feature type="domain" description="Vps52 C-terminal" evidence="3">
    <location>
        <begin position="402"/>
        <end position="513"/>
    </location>
</feature>